<dbReference type="PANTHER" id="PTHR24198:SF165">
    <property type="entry name" value="ANKYRIN REPEAT-CONTAINING PROTEIN-RELATED"/>
    <property type="match status" value="1"/>
</dbReference>
<dbReference type="Gene3D" id="1.25.40.20">
    <property type="entry name" value="Ankyrin repeat-containing domain"/>
    <property type="match status" value="4"/>
</dbReference>
<name>A0ABR2H9X0_9EUKA</name>
<evidence type="ECO:0000256" key="3">
    <source>
        <dbReference type="SAM" id="MobiDB-lite"/>
    </source>
</evidence>
<dbReference type="InterPro" id="IPR036770">
    <property type="entry name" value="Ankyrin_rpt-contain_sf"/>
</dbReference>
<comment type="caution">
    <text evidence="4">The sequence shown here is derived from an EMBL/GenBank/DDBJ whole genome shotgun (WGS) entry which is preliminary data.</text>
</comment>
<gene>
    <name evidence="4" type="ORF">M9Y10_025217</name>
</gene>
<accession>A0ABR2H9X0</accession>
<protein>
    <recommendedName>
        <fullName evidence="6">Ankyrin</fullName>
    </recommendedName>
</protein>
<evidence type="ECO:0000256" key="1">
    <source>
        <dbReference type="ARBA" id="ARBA00022737"/>
    </source>
</evidence>
<organism evidence="4 5">
    <name type="scientific">Tritrichomonas musculus</name>
    <dbReference type="NCBI Taxonomy" id="1915356"/>
    <lineage>
        <taxon>Eukaryota</taxon>
        <taxon>Metamonada</taxon>
        <taxon>Parabasalia</taxon>
        <taxon>Tritrichomonadida</taxon>
        <taxon>Tritrichomonadidae</taxon>
        <taxon>Tritrichomonas</taxon>
    </lineage>
</organism>
<reference evidence="4 5" key="1">
    <citation type="submission" date="2024-04" db="EMBL/GenBank/DDBJ databases">
        <title>Tritrichomonas musculus Genome.</title>
        <authorList>
            <person name="Alves-Ferreira E."/>
            <person name="Grigg M."/>
            <person name="Lorenzi H."/>
            <person name="Galac M."/>
        </authorList>
    </citation>
    <scope>NUCLEOTIDE SEQUENCE [LARGE SCALE GENOMIC DNA]</scope>
    <source>
        <strain evidence="4 5">EAF2021</strain>
    </source>
</reference>
<dbReference type="EMBL" id="JAPFFF010000036">
    <property type="protein sequence ID" value="KAK8843029.1"/>
    <property type="molecule type" value="Genomic_DNA"/>
</dbReference>
<dbReference type="SMART" id="SM00248">
    <property type="entry name" value="ANK"/>
    <property type="match status" value="12"/>
</dbReference>
<keyword evidence="2" id="KW-0040">ANK repeat</keyword>
<evidence type="ECO:0008006" key="6">
    <source>
        <dbReference type="Google" id="ProtNLM"/>
    </source>
</evidence>
<dbReference type="Proteomes" id="UP001470230">
    <property type="component" value="Unassembled WGS sequence"/>
</dbReference>
<dbReference type="Pfam" id="PF12796">
    <property type="entry name" value="Ank_2"/>
    <property type="match status" value="3"/>
</dbReference>
<feature type="compositionally biased region" description="Acidic residues" evidence="3">
    <location>
        <begin position="154"/>
        <end position="167"/>
    </location>
</feature>
<evidence type="ECO:0000313" key="4">
    <source>
        <dbReference type="EMBL" id="KAK8843029.1"/>
    </source>
</evidence>
<sequence>MNTQRYLSEKIKLQSTFSEFINDDDNAEEHFQNLLRLIEDQNITRDINEFRLFLHFINNISINHYRTKNFFPKIEKVLLIFKDYFSKNLLDEDILNLFDENKRILLFLFEIKILNINSYINRIMNSNIYKKYFKKEIKEFESREENHKYKENDYEYQEEEDQEDPDFEENRKKGENESLLCYIIRNDLLNEFITYITRNELPLNVIINHSIYETNIFLLDEKTTLIEYASFFGSIQIFNYLIKNQVKLKSSLWLYAVHGNNPDIIKILKDNKIFPKDKSYRECLSEAIKCHHNDIVLYIKSNIISNQIDIDEFIESESIKYYNFILFPKDNFFNRSNFYVFCKYDYFFLVEEYISSGKIDVNFKTCDVIDDLSGIFTPLAIAIINNSFSIAELLLKQPGIDVNFQFSYYDLEKSDEKTFTLLSMAILHNNPKIVELLLNTENIDVNSISVKKFSYENNKNYVEEYSPLSLSLSLSMYNLQIFKMLLSHPSIDVNLKLNNITYGFNNRTKANYIESSNVLTKAIQNKNYDAVKLLLEFPKIDVNAILYEDNHEVRVETIPLISAIFTKDVNIVKLLLSHPEIDVNKIASVKRINRTEDDQQTPLNSAVRTLNSSNEILSLLLSHKNIDVNLKTVYYYEDKKIIETPLNNALRNNKNKTFELLLSHSNIDVNATYIIKEPNDYCWENYSLFFALQNSKEDMALLLLNHPKIDVNIRNMWKRFDCSKSKQRALLHFAIRKGNINIIKEILDNPKVDINIKSFDKSLKNEVLVEEELTTMHFAILSDKIEIIQLLLAKPELDVNMKMIKTVLEDDSFFIEEQTPLQAAINMKNAEIIHFLLSYLRKNCKLTDDLNELIRATNDIYIKAIIYDNIYKKS</sequence>
<keyword evidence="5" id="KW-1185">Reference proteome</keyword>
<evidence type="ECO:0000313" key="5">
    <source>
        <dbReference type="Proteomes" id="UP001470230"/>
    </source>
</evidence>
<evidence type="ECO:0000256" key="2">
    <source>
        <dbReference type="ARBA" id="ARBA00023043"/>
    </source>
</evidence>
<feature type="region of interest" description="Disordered" evidence="3">
    <location>
        <begin position="148"/>
        <end position="171"/>
    </location>
</feature>
<dbReference type="SUPFAM" id="SSF48403">
    <property type="entry name" value="Ankyrin repeat"/>
    <property type="match status" value="3"/>
</dbReference>
<keyword evidence="1" id="KW-0677">Repeat</keyword>
<proteinExistence type="predicted"/>
<dbReference type="InterPro" id="IPR002110">
    <property type="entry name" value="Ankyrin_rpt"/>
</dbReference>
<dbReference type="PANTHER" id="PTHR24198">
    <property type="entry name" value="ANKYRIN REPEAT AND PROTEIN KINASE DOMAIN-CONTAINING PROTEIN"/>
    <property type="match status" value="1"/>
</dbReference>